<dbReference type="GO" id="GO:0005829">
    <property type="term" value="C:cytosol"/>
    <property type="evidence" value="ECO:0007669"/>
    <property type="project" value="TreeGrafter"/>
</dbReference>
<evidence type="ECO:0000256" key="12">
    <source>
        <dbReference type="ARBA" id="ARBA00049473"/>
    </source>
</evidence>
<protein>
    <recommendedName>
        <fullName evidence="6 13">Transketolase</fullName>
        <ecNumber evidence="6 13">2.2.1.1</ecNumber>
    </recommendedName>
</protein>
<dbReference type="Gene3D" id="3.40.50.920">
    <property type="match status" value="1"/>
</dbReference>
<dbReference type="NCBIfam" id="TIGR00232">
    <property type="entry name" value="tktlase_bact"/>
    <property type="match status" value="1"/>
</dbReference>
<feature type="binding site" evidence="16">
    <location>
        <position position="193"/>
    </location>
    <ligand>
        <name>thiamine diphosphate</name>
        <dbReference type="ChEBI" id="CHEBI:58937"/>
    </ligand>
</feature>
<dbReference type="EC" id="2.2.1.1" evidence="6 13"/>
<evidence type="ECO:0000256" key="10">
    <source>
        <dbReference type="ARBA" id="ARBA00022842"/>
    </source>
</evidence>
<dbReference type="Gene3D" id="3.40.50.970">
    <property type="match status" value="2"/>
</dbReference>
<keyword evidence="21" id="KW-1185">Reference proteome</keyword>
<dbReference type="GO" id="GO:0006098">
    <property type="term" value="P:pentose-phosphate shunt"/>
    <property type="evidence" value="ECO:0007669"/>
    <property type="project" value="TreeGrafter"/>
</dbReference>
<dbReference type="FunFam" id="3.40.50.970:FF:000045">
    <property type="entry name" value="Transketolase"/>
    <property type="match status" value="1"/>
</dbReference>
<feature type="binding site" evidence="15">
    <location>
        <position position="34"/>
    </location>
    <ligand>
        <name>substrate</name>
    </ligand>
</feature>
<comment type="cofactor">
    <cofactor evidence="16">
        <name>thiamine diphosphate</name>
        <dbReference type="ChEBI" id="CHEBI:58937"/>
    </cofactor>
    <text evidence="16">Binds 1 thiamine pyrophosphate per subunit. During the reaction, the substrate forms a covalent intermediate with the cofactor.</text>
</comment>
<dbReference type="Pfam" id="PF00456">
    <property type="entry name" value="Transketolase_N"/>
    <property type="match status" value="1"/>
</dbReference>
<feature type="domain" description="Transketolase-like pyrimidine-binding" evidence="19">
    <location>
        <begin position="368"/>
        <end position="539"/>
    </location>
</feature>
<gene>
    <name evidence="20" type="ordered locus">LFE_0836</name>
</gene>
<dbReference type="InterPro" id="IPR049557">
    <property type="entry name" value="Transketolase_CS"/>
</dbReference>
<dbReference type="InterPro" id="IPR029061">
    <property type="entry name" value="THDP-binding"/>
</dbReference>
<dbReference type="InterPro" id="IPR055152">
    <property type="entry name" value="Transketolase-like_C_2"/>
</dbReference>
<evidence type="ECO:0000256" key="17">
    <source>
        <dbReference type="PIRSR" id="PIRSR605478-4"/>
    </source>
</evidence>
<dbReference type="PROSITE" id="PS00801">
    <property type="entry name" value="TRANSKETOLASE_1"/>
    <property type="match status" value="1"/>
</dbReference>
<keyword evidence="10 17" id="KW-0460">Magnesium</keyword>
<feature type="binding site" evidence="15">
    <location>
        <position position="475"/>
    </location>
    <ligand>
        <name>substrate</name>
    </ligand>
</feature>
<dbReference type="PATRIC" id="fig|1162668.3.peg.979"/>
<dbReference type="SMART" id="SM00861">
    <property type="entry name" value="Transket_pyr"/>
    <property type="match status" value="1"/>
</dbReference>
<dbReference type="Pfam" id="PF02779">
    <property type="entry name" value="Transket_pyr"/>
    <property type="match status" value="1"/>
</dbReference>
<feature type="site" description="Important for catalytic activity" evidence="18">
    <location>
        <position position="276"/>
    </location>
</feature>
<dbReference type="OrthoDB" id="8732661at2"/>
<evidence type="ECO:0000256" key="5">
    <source>
        <dbReference type="ARBA" id="ARBA00011738"/>
    </source>
</evidence>
<dbReference type="PANTHER" id="PTHR43522:SF2">
    <property type="entry name" value="TRANSKETOLASE 1-RELATED"/>
    <property type="match status" value="1"/>
</dbReference>
<dbReference type="EMBL" id="AP012342">
    <property type="protein sequence ID" value="BAM06546.1"/>
    <property type="molecule type" value="Genomic_DNA"/>
</dbReference>
<evidence type="ECO:0000256" key="2">
    <source>
        <dbReference type="ARBA" id="ARBA00001936"/>
    </source>
</evidence>
<feature type="active site" description="Proton donor" evidence="14">
    <location>
        <position position="425"/>
    </location>
</feature>
<keyword evidence="11 16" id="KW-0786">Thiamine pyrophosphate</keyword>
<evidence type="ECO:0000313" key="20">
    <source>
        <dbReference type="EMBL" id="BAM06546.1"/>
    </source>
</evidence>
<dbReference type="RefSeq" id="WP_014449037.1">
    <property type="nucleotide sequence ID" value="NC_017094.1"/>
</dbReference>
<keyword evidence="7" id="KW-0808">Transferase</keyword>
<comment type="catalytic activity">
    <reaction evidence="12">
        <text>D-sedoheptulose 7-phosphate + D-glyceraldehyde 3-phosphate = aldehydo-D-ribose 5-phosphate + D-xylulose 5-phosphate</text>
        <dbReference type="Rhea" id="RHEA:10508"/>
        <dbReference type="ChEBI" id="CHEBI:57483"/>
        <dbReference type="ChEBI" id="CHEBI:57737"/>
        <dbReference type="ChEBI" id="CHEBI:58273"/>
        <dbReference type="ChEBI" id="CHEBI:59776"/>
        <dbReference type="EC" id="2.2.1.1"/>
    </reaction>
</comment>
<dbReference type="InterPro" id="IPR009014">
    <property type="entry name" value="Transketo_C/PFOR_II"/>
</dbReference>
<dbReference type="GO" id="GO:0004802">
    <property type="term" value="F:transketolase activity"/>
    <property type="evidence" value="ECO:0007669"/>
    <property type="project" value="UniProtKB-UniRule"/>
</dbReference>
<feature type="binding site" evidence="16">
    <location>
        <begin position="122"/>
        <end position="124"/>
    </location>
    <ligand>
        <name>thiamine diphosphate</name>
        <dbReference type="ChEBI" id="CHEBI:58937"/>
    </ligand>
</feature>
<evidence type="ECO:0000256" key="1">
    <source>
        <dbReference type="ARBA" id="ARBA00001913"/>
    </source>
</evidence>
<evidence type="ECO:0000256" key="9">
    <source>
        <dbReference type="ARBA" id="ARBA00022837"/>
    </source>
</evidence>
<evidence type="ECO:0000256" key="6">
    <source>
        <dbReference type="ARBA" id="ARBA00013152"/>
    </source>
</evidence>
<feature type="binding site" evidence="17">
    <location>
        <position position="163"/>
    </location>
    <ligand>
        <name>Mg(2+)</name>
        <dbReference type="ChEBI" id="CHEBI:18420"/>
    </ligand>
</feature>
<dbReference type="SUPFAM" id="SSF52518">
    <property type="entry name" value="Thiamin diphosphate-binding fold (THDP-binding)"/>
    <property type="match status" value="2"/>
</dbReference>
<organism evidence="20 21">
    <name type="scientific">Leptospirillum ferrooxidans (strain C2-3)</name>
    <dbReference type="NCBI Taxonomy" id="1162668"/>
    <lineage>
        <taxon>Bacteria</taxon>
        <taxon>Pseudomonadati</taxon>
        <taxon>Nitrospirota</taxon>
        <taxon>Nitrospiria</taxon>
        <taxon>Nitrospirales</taxon>
        <taxon>Nitrospiraceae</taxon>
        <taxon>Leptospirillum</taxon>
    </lineage>
</organism>
<dbReference type="InterPro" id="IPR005474">
    <property type="entry name" value="Transketolase_N"/>
</dbReference>
<evidence type="ECO:0000256" key="3">
    <source>
        <dbReference type="ARBA" id="ARBA00001941"/>
    </source>
</evidence>
<evidence type="ECO:0000313" key="21">
    <source>
        <dbReference type="Proteomes" id="UP000007382"/>
    </source>
</evidence>
<comment type="similarity">
    <text evidence="4">Belongs to the transketolase family.</text>
</comment>
<dbReference type="InterPro" id="IPR033247">
    <property type="entry name" value="Transketolase_fam"/>
</dbReference>
<evidence type="ECO:0000256" key="4">
    <source>
        <dbReference type="ARBA" id="ARBA00007131"/>
    </source>
</evidence>
<dbReference type="Proteomes" id="UP000007382">
    <property type="component" value="Chromosome"/>
</dbReference>
<dbReference type="CDD" id="cd07033">
    <property type="entry name" value="TPP_PYR_DXS_TK_like"/>
    <property type="match status" value="1"/>
</dbReference>
<dbReference type="eggNOG" id="COG0021">
    <property type="taxonomic scope" value="Bacteria"/>
</dbReference>
<evidence type="ECO:0000256" key="16">
    <source>
        <dbReference type="PIRSR" id="PIRSR605478-3"/>
    </source>
</evidence>
<comment type="cofactor">
    <cofactor evidence="1">
        <name>Ca(2+)</name>
        <dbReference type="ChEBI" id="CHEBI:29108"/>
    </cofactor>
</comment>
<feature type="site" description="Important for catalytic activity" evidence="18">
    <location>
        <position position="34"/>
    </location>
</feature>
<dbReference type="FunFam" id="3.40.50.970:FF:000004">
    <property type="entry name" value="Transketolase"/>
    <property type="match status" value="1"/>
</dbReference>
<comment type="cofactor">
    <cofactor evidence="2">
        <name>Mn(2+)</name>
        <dbReference type="ChEBI" id="CHEBI:29035"/>
    </cofactor>
</comment>
<dbReference type="CDD" id="cd02012">
    <property type="entry name" value="TPP_TK"/>
    <property type="match status" value="1"/>
</dbReference>
<accession>I0IMP7</accession>
<dbReference type="PANTHER" id="PTHR43522">
    <property type="entry name" value="TRANSKETOLASE"/>
    <property type="match status" value="1"/>
</dbReference>
<evidence type="ECO:0000256" key="7">
    <source>
        <dbReference type="ARBA" id="ARBA00022679"/>
    </source>
</evidence>
<reference evidence="21" key="2">
    <citation type="submission" date="2012-03" db="EMBL/GenBank/DDBJ databases">
        <title>The complete genome sequence of the pioneer microbe on fresh volcanic deposit, Leptospirillum ferrooxidans strain C2-3.</title>
        <authorList>
            <person name="Fujimura R."/>
            <person name="Sato Y."/>
            <person name="Nishizawa T."/>
            <person name="Nanba K."/>
            <person name="Oshima K."/>
            <person name="Hattori M."/>
            <person name="Kamijo T."/>
            <person name="Ohta H."/>
        </authorList>
    </citation>
    <scope>NUCLEOTIDE SEQUENCE [LARGE SCALE GENOMIC DNA]</scope>
    <source>
        <strain evidence="21">C2-3</strain>
    </source>
</reference>
<evidence type="ECO:0000259" key="19">
    <source>
        <dbReference type="SMART" id="SM00861"/>
    </source>
</evidence>
<dbReference type="HOGENOM" id="CLU_009227_0_0_0"/>
<keyword evidence="8 17" id="KW-0479">Metal-binding</keyword>
<evidence type="ECO:0000256" key="18">
    <source>
        <dbReference type="PIRSR" id="PIRSR605478-5"/>
    </source>
</evidence>
<dbReference type="GO" id="GO:0046872">
    <property type="term" value="F:metal ion binding"/>
    <property type="evidence" value="ECO:0007669"/>
    <property type="project" value="UniProtKB-KW"/>
</dbReference>
<comment type="cofactor">
    <cofactor evidence="17">
        <name>Mg(2+)</name>
        <dbReference type="ChEBI" id="CHEBI:18420"/>
    </cofactor>
    <text evidence="17">Binds 1 Mg(2+) ion per subunit. Can also utilize other divalent metal cations, such as Ca(2+), Mn(2+) and Co(2+).</text>
</comment>
<feature type="binding site" evidence="17">
    <location>
        <position position="193"/>
    </location>
    <ligand>
        <name>Mg(2+)</name>
        <dbReference type="ChEBI" id="CHEBI:18420"/>
    </ligand>
</feature>
<feature type="binding site" evidence="15">
    <location>
        <position position="398"/>
    </location>
    <ligand>
        <name>substrate</name>
    </ligand>
</feature>
<dbReference type="STRING" id="1162668.LFE_0836"/>
<feature type="binding site" evidence="15">
    <location>
        <position position="534"/>
    </location>
    <ligand>
        <name>substrate</name>
    </ligand>
</feature>
<evidence type="ECO:0000256" key="14">
    <source>
        <dbReference type="PIRSR" id="PIRSR605478-1"/>
    </source>
</evidence>
<evidence type="ECO:0000256" key="13">
    <source>
        <dbReference type="NCBIfam" id="TIGR00232"/>
    </source>
</evidence>
<evidence type="ECO:0000256" key="15">
    <source>
        <dbReference type="PIRSR" id="PIRSR605478-2"/>
    </source>
</evidence>
<feature type="binding site" evidence="16">
    <location>
        <position position="164"/>
    </location>
    <ligand>
        <name>thiamine diphosphate</name>
        <dbReference type="ChEBI" id="CHEBI:58937"/>
    </ligand>
</feature>
<feature type="binding site" evidence="15">
    <location>
        <position position="276"/>
    </location>
    <ligand>
        <name>substrate</name>
    </ligand>
</feature>
<sequence>MGEVESPNNNLELNSINTIRMLALDAVEAANSGHPGTPMGFASAAYVLWTEFLRHSPEHPNWPNRDRFVLSAGHASMLLYSLLHLTGYPLSISDLKNFRQWGSLTPGHPEHGHTVGVEATTGPLGQGVGMGIGMALGLRRLASVFNRPGFDLFNGRVFIVAGDGCMMEGVAQEAASFAGHQKLSNVILLYDNNHITIDGPTNLAFSEDVPARYESMGWAVRHVLDGNNLTELRAAYSWATDPTLQTEGERNRPKFISIRTLIGFGSPAYENTAHAHGSAFGSEETRKTKINLGWPTEPSFLVPDDVRQSFLSKTERRSASFKTWSDMKSQYAQSFPSEAAELERWQHSEQIDKPLQNIKPYPADTKGMATRQAFGEILQGAFKSVPGLFGGSADLAPSNNTLIKGESACSPETPAGPNLHFGIREHGMSAILNGLALTGYFRVYGGTFLVFSDYMRGGMRLSSLMKLPILYVLTHDSIALGEDGPTHQPVEHLVGLRSIPRMTVIRPADANETLAALDWFWSGHNGPLSLILTRQKLPVLGDLPYQKLSDGVRKGGYVLRETVLPVRIVLVGSGSEVSLLLSVSDALLEQGIGSRVVSIPSTTLFNLQSVEYRRSVLLEGLPRVFVEALSPLTWAPYSNDGDLLIGMTDFGASAPGEVLMKEFGFSRDGILVRIKSQFKDLF</sequence>
<evidence type="ECO:0000256" key="8">
    <source>
        <dbReference type="ARBA" id="ARBA00022723"/>
    </source>
</evidence>
<dbReference type="InterPro" id="IPR005475">
    <property type="entry name" value="Transketolase-like_Pyr-bd"/>
</dbReference>
<feature type="binding site" evidence="15">
    <location>
        <position position="487"/>
    </location>
    <ligand>
        <name>substrate</name>
    </ligand>
</feature>
<comment type="subunit">
    <text evidence="5">Homodimer.</text>
</comment>
<keyword evidence="9" id="KW-0106">Calcium</keyword>
<feature type="binding site" evidence="16">
    <location>
        <position position="276"/>
    </location>
    <ligand>
        <name>thiamine diphosphate</name>
        <dbReference type="ChEBI" id="CHEBI:58937"/>
    </ligand>
</feature>
<comment type="cofactor">
    <cofactor evidence="3">
        <name>Co(2+)</name>
        <dbReference type="ChEBI" id="CHEBI:48828"/>
    </cofactor>
</comment>
<name>I0IMP7_LEPFC</name>
<dbReference type="KEGG" id="lfc:LFE_0836"/>
<dbReference type="Pfam" id="PF22613">
    <property type="entry name" value="Transketolase_C_1"/>
    <property type="match status" value="1"/>
</dbReference>
<reference evidence="20 21" key="1">
    <citation type="journal article" date="2012" name="J. Bacteriol.">
        <title>Complete Genome Sequence of Leptospirillum ferrooxidans Strain C2-3, Isolated from a Fresh Volcanic Ash Deposit on the Island of Miyake, Japan.</title>
        <authorList>
            <person name="Fujimura R."/>
            <person name="Sato Y."/>
            <person name="Nishizawa T."/>
            <person name="Oshima K."/>
            <person name="Kim S.-W."/>
            <person name="Hattori M."/>
            <person name="Kamijo T."/>
            <person name="Ohta H."/>
        </authorList>
    </citation>
    <scope>NUCLEOTIDE SEQUENCE [LARGE SCALE GENOMIC DNA]</scope>
    <source>
        <strain evidence="20 21">C2-3</strain>
    </source>
</reference>
<dbReference type="SUPFAM" id="SSF52922">
    <property type="entry name" value="TK C-terminal domain-like"/>
    <property type="match status" value="1"/>
</dbReference>
<proteinExistence type="inferred from homology"/>
<feature type="binding site" evidence="16">
    <location>
        <position position="451"/>
    </location>
    <ligand>
        <name>thiamine diphosphate</name>
        <dbReference type="ChEBI" id="CHEBI:58937"/>
    </ligand>
</feature>
<dbReference type="AlphaFoldDB" id="I0IMP7"/>
<evidence type="ECO:0000256" key="11">
    <source>
        <dbReference type="ARBA" id="ARBA00023052"/>
    </source>
</evidence>
<feature type="binding site" evidence="15">
    <location>
        <position position="371"/>
    </location>
    <ligand>
        <name>substrate</name>
    </ligand>
</feature>
<feature type="binding site" evidence="17">
    <location>
        <position position="195"/>
    </location>
    <ligand>
        <name>Mg(2+)</name>
        <dbReference type="ChEBI" id="CHEBI:18420"/>
    </ligand>
</feature>
<feature type="binding site" evidence="15">
    <location>
        <position position="483"/>
    </location>
    <ligand>
        <name>substrate</name>
    </ligand>
</feature>
<feature type="binding site" evidence="16">
    <location>
        <position position="74"/>
    </location>
    <ligand>
        <name>thiamine diphosphate</name>
        <dbReference type="ChEBI" id="CHEBI:58937"/>
    </ligand>
</feature>
<dbReference type="InterPro" id="IPR005478">
    <property type="entry name" value="Transketolase_bac-like"/>
</dbReference>